<dbReference type="InterPro" id="IPR014284">
    <property type="entry name" value="RNA_pol_sigma-70_dom"/>
</dbReference>
<name>A0AAU7VHU0_9FIRM</name>
<dbReference type="GO" id="GO:0016987">
    <property type="term" value="F:sigma factor activity"/>
    <property type="evidence" value="ECO:0007669"/>
    <property type="project" value="InterPro"/>
</dbReference>
<dbReference type="EMBL" id="CP158367">
    <property type="protein sequence ID" value="XBX73611.1"/>
    <property type="molecule type" value="Genomic_DNA"/>
</dbReference>
<dbReference type="GO" id="GO:0003677">
    <property type="term" value="F:DNA binding"/>
    <property type="evidence" value="ECO:0007669"/>
    <property type="project" value="InterPro"/>
</dbReference>
<evidence type="ECO:0000259" key="1">
    <source>
        <dbReference type="Pfam" id="PF08281"/>
    </source>
</evidence>
<dbReference type="NCBIfam" id="TIGR02937">
    <property type="entry name" value="sigma70-ECF"/>
    <property type="match status" value="1"/>
</dbReference>
<organism evidence="2">
    <name type="scientific">Proteinivorax tanatarense</name>
    <dbReference type="NCBI Taxonomy" id="1260629"/>
    <lineage>
        <taxon>Bacteria</taxon>
        <taxon>Bacillati</taxon>
        <taxon>Bacillota</taxon>
        <taxon>Clostridia</taxon>
        <taxon>Eubacteriales</taxon>
        <taxon>Proteinivoracaceae</taxon>
        <taxon>Proteinivorax</taxon>
    </lineage>
</organism>
<dbReference type="InterPro" id="IPR013249">
    <property type="entry name" value="RNA_pol_sigma70_r4_t2"/>
</dbReference>
<dbReference type="Pfam" id="PF08281">
    <property type="entry name" value="Sigma70_r4_2"/>
    <property type="match status" value="1"/>
</dbReference>
<sequence>MIKEFKTAEGISTIIEITKEGKVNYSVGQKKTTFDLSDCESITYNYSADEEKAVITEDMLSGTDELEPWMWIVINEGENRLEYNNEQRETRRHLSYSNLNDKADILKKDEDVLEQILNSLQQEAVKQAIKKLDPNQQKLIRDIYYIGLSQAEIAKRDGVHKSSVTKRIKRISKRLKKELKN</sequence>
<gene>
    <name evidence="2" type="ORF">PRVXT_001603</name>
</gene>
<dbReference type="GO" id="GO:0006352">
    <property type="term" value="P:DNA-templated transcription initiation"/>
    <property type="evidence" value="ECO:0007669"/>
    <property type="project" value="InterPro"/>
</dbReference>
<reference evidence="2" key="2">
    <citation type="submission" date="2024-06" db="EMBL/GenBank/DDBJ databases">
        <authorList>
            <person name="Petrova K.O."/>
            <person name="Toshchakov S.V."/>
            <person name="Boltjanskaja Y.V."/>
            <person name="Kevbrin V."/>
        </authorList>
    </citation>
    <scope>NUCLEOTIDE SEQUENCE</scope>
    <source>
        <strain evidence="2">Z-910T</strain>
    </source>
</reference>
<protein>
    <submittedName>
        <fullName evidence="2">Sigma-70 family RNA polymerase sigma factor</fullName>
    </submittedName>
</protein>
<dbReference type="InterPro" id="IPR013324">
    <property type="entry name" value="RNA_pol_sigma_r3/r4-like"/>
</dbReference>
<dbReference type="SUPFAM" id="SSF88659">
    <property type="entry name" value="Sigma3 and sigma4 domains of RNA polymerase sigma factors"/>
    <property type="match status" value="1"/>
</dbReference>
<dbReference type="AlphaFoldDB" id="A0AAU7VHU0"/>
<accession>A0AAU7VHU0</accession>
<evidence type="ECO:0000313" key="2">
    <source>
        <dbReference type="EMBL" id="XBX73611.1"/>
    </source>
</evidence>
<dbReference type="CDD" id="cd06171">
    <property type="entry name" value="Sigma70_r4"/>
    <property type="match status" value="1"/>
</dbReference>
<reference evidence="2" key="1">
    <citation type="journal article" date="2013" name="Extremophiles">
        <title>Proteinivorax tanatarense gen. nov., sp. nov., an anaerobic, haloalkaliphilic, proteolytic bacterium isolated from a decaying algal bloom, and proposal of Proteinivoraceae fam. nov.</title>
        <authorList>
            <person name="Kevbrin V."/>
            <person name="Boltyanskaya Y."/>
            <person name="Zhilina T."/>
            <person name="Kolganova T."/>
            <person name="Lavrentjeva E."/>
            <person name="Kuznetsov B."/>
        </authorList>
    </citation>
    <scope>NUCLEOTIDE SEQUENCE</scope>
    <source>
        <strain evidence="2">Z-910T</strain>
    </source>
</reference>
<dbReference type="InterPro" id="IPR036388">
    <property type="entry name" value="WH-like_DNA-bd_sf"/>
</dbReference>
<dbReference type="Gene3D" id="1.10.10.10">
    <property type="entry name" value="Winged helix-like DNA-binding domain superfamily/Winged helix DNA-binding domain"/>
    <property type="match status" value="1"/>
</dbReference>
<proteinExistence type="predicted"/>
<feature type="domain" description="RNA polymerase sigma factor 70 region 4 type 2" evidence="1">
    <location>
        <begin position="123"/>
        <end position="175"/>
    </location>
</feature>
<dbReference type="RefSeq" id="WP_350342373.1">
    <property type="nucleotide sequence ID" value="NZ_CP158367.1"/>
</dbReference>